<evidence type="ECO:0000256" key="1">
    <source>
        <dbReference type="PIRSR" id="PIRSR606225-1"/>
    </source>
</evidence>
<dbReference type="InterPro" id="IPR006145">
    <property type="entry name" value="PsdUridine_synth_RsuA/RluA"/>
</dbReference>
<evidence type="ECO:0000256" key="2">
    <source>
        <dbReference type="SAM" id="MobiDB-lite"/>
    </source>
</evidence>
<keyword evidence="5" id="KW-1185">Reference proteome</keyword>
<feature type="active site" evidence="1">
    <location>
        <position position="227"/>
    </location>
</feature>
<dbReference type="GO" id="GO:0009982">
    <property type="term" value="F:pseudouridine synthase activity"/>
    <property type="evidence" value="ECO:0007669"/>
    <property type="project" value="InterPro"/>
</dbReference>
<dbReference type="Proteomes" id="UP000735302">
    <property type="component" value="Unassembled WGS sequence"/>
</dbReference>
<proteinExistence type="predicted"/>
<dbReference type="SUPFAM" id="SSF55120">
    <property type="entry name" value="Pseudouridine synthase"/>
    <property type="match status" value="1"/>
</dbReference>
<dbReference type="Gene3D" id="3.30.2350.10">
    <property type="entry name" value="Pseudouridine synthase"/>
    <property type="match status" value="1"/>
</dbReference>
<dbReference type="GO" id="GO:0000455">
    <property type="term" value="P:enzyme-directed rRNA pseudouridine synthesis"/>
    <property type="evidence" value="ECO:0007669"/>
    <property type="project" value="TreeGrafter"/>
</dbReference>
<dbReference type="InterPro" id="IPR006224">
    <property type="entry name" value="PsdUridine_synth_RluA-like_CS"/>
</dbReference>
<gene>
    <name evidence="4" type="ORF">PoB_005358400</name>
</gene>
<feature type="compositionally biased region" description="Polar residues" evidence="2">
    <location>
        <begin position="1"/>
        <end position="32"/>
    </location>
</feature>
<dbReference type="AlphaFoldDB" id="A0AAV4C3F9"/>
<feature type="region of interest" description="Disordered" evidence="2">
    <location>
        <begin position="1"/>
        <end position="47"/>
    </location>
</feature>
<reference evidence="4 5" key="1">
    <citation type="journal article" date="2021" name="Elife">
        <title>Chloroplast acquisition without the gene transfer in kleptoplastic sea slugs, Plakobranchus ocellatus.</title>
        <authorList>
            <person name="Maeda T."/>
            <person name="Takahashi S."/>
            <person name="Yoshida T."/>
            <person name="Shimamura S."/>
            <person name="Takaki Y."/>
            <person name="Nagai Y."/>
            <person name="Toyoda A."/>
            <person name="Suzuki Y."/>
            <person name="Arimoto A."/>
            <person name="Ishii H."/>
            <person name="Satoh N."/>
            <person name="Nishiyama T."/>
            <person name="Hasebe M."/>
            <person name="Maruyama T."/>
            <person name="Minagawa J."/>
            <person name="Obokata J."/>
            <person name="Shigenobu S."/>
        </authorList>
    </citation>
    <scope>NUCLEOTIDE SEQUENCE [LARGE SCALE GENOMIC DNA]</scope>
</reference>
<dbReference type="CDD" id="cd02557">
    <property type="entry name" value="PseudoU_synth_ScRIB2"/>
    <property type="match status" value="1"/>
</dbReference>
<evidence type="ECO:0000313" key="5">
    <source>
        <dbReference type="Proteomes" id="UP000735302"/>
    </source>
</evidence>
<accession>A0AAV4C3F9</accession>
<name>A0AAV4C3F9_9GAST</name>
<dbReference type="InterPro" id="IPR006225">
    <property type="entry name" value="PsdUridine_synth_RluC/D"/>
</dbReference>
<feature type="compositionally biased region" description="Polar residues" evidence="2">
    <location>
        <begin position="407"/>
        <end position="428"/>
    </location>
</feature>
<feature type="compositionally biased region" description="Basic and acidic residues" evidence="2">
    <location>
        <begin position="393"/>
        <end position="406"/>
    </location>
</feature>
<dbReference type="PROSITE" id="PS01129">
    <property type="entry name" value="PSI_RLU"/>
    <property type="match status" value="1"/>
</dbReference>
<dbReference type="PANTHER" id="PTHR21600:SF40">
    <property type="entry name" value="PSEUDOURIDYLATE SYNTHASE RPUSD2"/>
    <property type="match status" value="1"/>
</dbReference>
<dbReference type="PANTHER" id="PTHR21600">
    <property type="entry name" value="MITOCHONDRIAL RNA PSEUDOURIDINE SYNTHASE"/>
    <property type="match status" value="1"/>
</dbReference>
<evidence type="ECO:0000313" key="4">
    <source>
        <dbReference type="EMBL" id="GFO27079.1"/>
    </source>
</evidence>
<organism evidence="4 5">
    <name type="scientific">Plakobranchus ocellatus</name>
    <dbReference type="NCBI Taxonomy" id="259542"/>
    <lineage>
        <taxon>Eukaryota</taxon>
        <taxon>Metazoa</taxon>
        <taxon>Spiralia</taxon>
        <taxon>Lophotrochozoa</taxon>
        <taxon>Mollusca</taxon>
        <taxon>Gastropoda</taxon>
        <taxon>Heterobranchia</taxon>
        <taxon>Euthyneura</taxon>
        <taxon>Panpulmonata</taxon>
        <taxon>Sacoglossa</taxon>
        <taxon>Placobranchoidea</taxon>
        <taxon>Plakobranchidae</taxon>
        <taxon>Plakobranchus</taxon>
    </lineage>
</organism>
<comment type="caution">
    <text evidence="4">The sequence shown here is derived from an EMBL/GenBank/DDBJ whole genome shotgun (WGS) entry which is preliminary data.</text>
</comment>
<feature type="region of interest" description="Disordered" evidence="2">
    <location>
        <begin position="393"/>
        <end position="440"/>
    </location>
</feature>
<feature type="domain" description="Pseudouridine synthase RsuA/RluA-like" evidence="3">
    <location>
        <begin position="184"/>
        <end position="330"/>
    </location>
</feature>
<dbReference type="InterPro" id="IPR020103">
    <property type="entry name" value="PsdUridine_synth_cat_dom_sf"/>
</dbReference>
<evidence type="ECO:0000259" key="3">
    <source>
        <dbReference type="Pfam" id="PF00849"/>
    </source>
</evidence>
<dbReference type="NCBIfam" id="TIGR00005">
    <property type="entry name" value="rluA_subfam"/>
    <property type="match status" value="1"/>
</dbReference>
<feature type="compositionally biased region" description="Basic and acidic residues" evidence="2">
    <location>
        <begin position="54"/>
        <end position="72"/>
    </location>
</feature>
<sequence length="674" mass="76324">MDATQTSECDNSQSTSEKNVVSAETNKIQQNCNDEKNKTMSKRAQKRLARCQKHKELQKQRKAENQKISHKKDDAGYSIDDLGQSSYFFENGLRKVYPYSFTFATHAKGRWVGRTIKDVLEKEFGFDHPDDLLKAFDAGHILVNNNRVGPHCKIRDCDFISHRLHRHENPVSWAPLQVIKDTEDLIVINKPSSIPCHPCGRYRFNSIVFILGKEMGYTNLRNIYRLDRLTSGVLILAKTVEMTKTLEDQVVNRQVQKEYVCRVVGKFPEKPIKVDQPLRPLSNKLRLQVVCPTGKASQTEFELLSYNGKSSVVKCRPFTGRTHQIRVHLQYLGHPIINDSFYNNPAWGPSKGKGGSYEVPFEQVCDTILKEHHANLWDGGENPLYFEKVRQMEERPREAPLEKPEENLSNLQAPVSENSSATGNTSVEDATRHRGQQSSKGAYALSVETLSEAPALEEEPLNKIRKLEKNKVVETESLSLQLGNPSLTVGSEISVLQQPFLLIDDTNGSDNNHQSAESASRCDQKVTVDIDRSSMSCINHHKSTNALAFSNPHVPISESLSSHQAKIAMPVDNSDGQTEKPTVGTDDSIQLNGMVNSCPDLRPGFDMSKWSVDTQCDLCKRLPVEPRERDLVMFLHALKYKGPGWEYETDLPDWARADWQREEDYADMETLDLR</sequence>
<protein>
    <submittedName>
        <fullName evidence="4">Pseudouridine synthase</fullName>
    </submittedName>
</protein>
<dbReference type="InterPro" id="IPR050188">
    <property type="entry name" value="RluA_PseudoU_synthase"/>
</dbReference>
<dbReference type="EMBL" id="BLXT01005881">
    <property type="protein sequence ID" value="GFO27079.1"/>
    <property type="molecule type" value="Genomic_DNA"/>
</dbReference>
<feature type="region of interest" description="Disordered" evidence="2">
    <location>
        <begin position="53"/>
        <end position="72"/>
    </location>
</feature>
<dbReference type="GO" id="GO:0003723">
    <property type="term" value="F:RNA binding"/>
    <property type="evidence" value="ECO:0007669"/>
    <property type="project" value="InterPro"/>
</dbReference>
<dbReference type="Pfam" id="PF00849">
    <property type="entry name" value="PseudoU_synth_2"/>
    <property type="match status" value="1"/>
</dbReference>